<evidence type="ECO:0000313" key="4">
    <source>
        <dbReference type="EMBL" id="MFA9193322.1"/>
    </source>
</evidence>
<gene>
    <name evidence="3" type="primary">ureD</name>
    <name evidence="4" type="ORF">AAGV33_02810</name>
</gene>
<keyword evidence="5" id="KW-1185">Reference proteome</keyword>
<comment type="subcellular location">
    <subcellularLocation>
        <location evidence="3">Cytoplasm</location>
    </subcellularLocation>
</comment>
<dbReference type="EMBL" id="JBCFQK010000002">
    <property type="protein sequence ID" value="MFA9193322.1"/>
    <property type="molecule type" value="Genomic_DNA"/>
</dbReference>
<dbReference type="Proteomes" id="UP001574170">
    <property type="component" value="Unassembled WGS sequence"/>
</dbReference>
<keyword evidence="3" id="KW-0996">Nickel insertion</keyword>
<comment type="caution">
    <text evidence="4">The sequence shown here is derived from an EMBL/GenBank/DDBJ whole genome shotgun (WGS) entry which is preliminary data.</text>
</comment>
<evidence type="ECO:0000256" key="3">
    <source>
        <dbReference type="HAMAP-Rule" id="MF_01384"/>
    </source>
</evidence>
<comment type="subunit">
    <text evidence="3">UreD, UreF and UreG form a complex that acts as a GTP-hydrolysis-dependent molecular chaperone, activating the urease apoprotein by helping to assemble the nickel containing metallocenter of UreC. The UreE protein probably delivers the nickel.</text>
</comment>
<comment type="similarity">
    <text evidence="1 3">Belongs to the UreD family.</text>
</comment>
<dbReference type="PANTHER" id="PTHR33643:SF1">
    <property type="entry name" value="UREASE ACCESSORY PROTEIN D"/>
    <property type="match status" value="1"/>
</dbReference>
<organism evidence="4 5">
    <name type="scientific">Flavobacterium magnesitis</name>
    <dbReference type="NCBI Taxonomy" id="3138077"/>
    <lineage>
        <taxon>Bacteria</taxon>
        <taxon>Pseudomonadati</taxon>
        <taxon>Bacteroidota</taxon>
        <taxon>Flavobacteriia</taxon>
        <taxon>Flavobacteriales</taxon>
        <taxon>Flavobacteriaceae</taxon>
        <taxon>Flavobacterium</taxon>
    </lineage>
</organism>
<protein>
    <recommendedName>
        <fullName evidence="3">Urease accessory protein UreD</fullName>
    </recommendedName>
</protein>
<dbReference type="InterPro" id="IPR002669">
    <property type="entry name" value="UreD"/>
</dbReference>
<comment type="function">
    <text evidence="3">Required for maturation of urease via the functional incorporation of the urease nickel metallocenter.</text>
</comment>
<keyword evidence="3" id="KW-0963">Cytoplasm</keyword>
<keyword evidence="2 3" id="KW-0143">Chaperone</keyword>
<dbReference type="PANTHER" id="PTHR33643">
    <property type="entry name" value="UREASE ACCESSORY PROTEIN D"/>
    <property type="match status" value="1"/>
</dbReference>
<accession>A0ABV4TK92</accession>
<dbReference type="HAMAP" id="MF_01384">
    <property type="entry name" value="UreD"/>
    <property type="match status" value="1"/>
</dbReference>
<evidence type="ECO:0000313" key="5">
    <source>
        <dbReference type="Proteomes" id="UP001574170"/>
    </source>
</evidence>
<dbReference type="RefSeq" id="WP_373390416.1">
    <property type="nucleotide sequence ID" value="NZ_JBCFQJ010000004.1"/>
</dbReference>
<sequence length="259" mass="29765">MISRVSIESEVKNGITQLKSAFFNTPFKVVDIREDKKNPLLELILMSSSPGVLDEDELYFDYTLNEGSQLEITTQSFQRLFTMEKSAFQETKVRIKENAFLSYLPHPCVPHKGSDFKSSNAIHLVGNSSVLWGEIFTCGRKLKDEVFEFKQFQSVTKIYKEDKLVFFENLYLKPSESNPMNLGQYEGFTHQLSLVFLNDLCEIKGLKKQLDSFLNDKNCVFGISETPTNGLVVKILHDKAEKLMLWMKEITKIIKEHGL</sequence>
<evidence type="ECO:0000256" key="1">
    <source>
        <dbReference type="ARBA" id="ARBA00007177"/>
    </source>
</evidence>
<evidence type="ECO:0000256" key="2">
    <source>
        <dbReference type="ARBA" id="ARBA00023186"/>
    </source>
</evidence>
<dbReference type="Pfam" id="PF01774">
    <property type="entry name" value="UreD"/>
    <property type="match status" value="1"/>
</dbReference>
<name>A0ABV4TK92_9FLAO</name>
<reference evidence="4 5" key="1">
    <citation type="submission" date="2024-04" db="EMBL/GenBank/DDBJ databases">
        <title>New Clade of Flavobacterium.</title>
        <authorList>
            <person name="Matos L."/>
            <person name="Proenca D.N."/>
            <person name="Fransisco R.M."/>
            <person name="Chung A.P."/>
            <person name="Maccario L."/>
            <person name="Sorensen S.J."/>
            <person name="Morais P.V."/>
        </authorList>
    </citation>
    <scope>NUCLEOTIDE SEQUENCE [LARGE SCALE GENOMIC DNA]</scope>
    <source>
        <strain evidence="4 5">FBOR7N2.3</strain>
    </source>
</reference>
<proteinExistence type="inferred from homology"/>